<evidence type="ECO:0000259" key="12">
    <source>
        <dbReference type="Pfam" id="PF18378"/>
    </source>
</evidence>
<dbReference type="Pfam" id="PF18378">
    <property type="entry name" value="Nup188_C"/>
    <property type="match status" value="2"/>
</dbReference>
<dbReference type="Pfam" id="PF03074">
    <property type="entry name" value="GCS"/>
    <property type="match status" value="1"/>
</dbReference>
<organism evidence="14 15">
    <name type="scientific">Lasallia pustulata</name>
    <dbReference type="NCBI Taxonomy" id="136370"/>
    <lineage>
        <taxon>Eukaryota</taxon>
        <taxon>Fungi</taxon>
        <taxon>Dikarya</taxon>
        <taxon>Ascomycota</taxon>
        <taxon>Pezizomycotina</taxon>
        <taxon>Lecanoromycetes</taxon>
        <taxon>OSLEUM clade</taxon>
        <taxon>Umbilicariomycetidae</taxon>
        <taxon>Umbilicariales</taxon>
        <taxon>Umbilicariaceae</taxon>
        <taxon>Lasallia</taxon>
    </lineage>
</organism>
<evidence type="ECO:0000256" key="1">
    <source>
        <dbReference type="ARBA" id="ARBA00005006"/>
    </source>
</evidence>
<dbReference type="FunFam" id="3.30.590.50:FF:000001">
    <property type="entry name" value="Glutamate-cysteine ligase Gcs1"/>
    <property type="match status" value="1"/>
</dbReference>
<dbReference type="EMBL" id="FWEW01000886">
    <property type="protein sequence ID" value="SLM36051.1"/>
    <property type="molecule type" value="Genomic_DNA"/>
</dbReference>
<evidence type="ECO:0000313" key="15">
    <source>
        <dbReference type="Proteomes" id="UP000192927"/>
    </source>
</evidence>
<evidence type="ECO:0000256" key="11">
    <source>
        <dbReference type="SAM" id="MobiDB-lite"/>
    </source>
</evidence>
<dbReference type="Proteomes" id="UP000192927">
    <property type="component" value="Unassembled WGS sequence"/>
</dbReference>
<keyword evidence="5" id="KW-0436">Ligase</keyword>
<dbReference type="SUPFAM" id="SSF55931">
    <property type="entry name" value="Glutamine synthetase/guanido kinase"/>
    <property type="match status" value="1"/>
</dbReference>
<dbReference type="FunFam" id="3.30.590.50:FF:000004">
    <property type="entry name" value="Glutamate-cysteine ligase Gcs1"/>
    <property type="match status" value="1"/>
</dbReference>
<dbReference type="GO" id="GO:0017109">
    <property type="term" value="C:glutamate-cysteine ligase complex"/>
    <property type="evidence" value="ECO:0007669"/>
    <property type="project" value="TreeGrafter"/>
</dbReference>
<evidence type="ECO:0000313" key="14">
    <source>
        <dbReference type="EMBL" id="SLM36051.1"/>
    </source>
</evidence>
<feature type="region of interest" description="Disordered" evidence="11">
    <location>
        <begin position="464"/>
        <end position="500"/>
    </location>
</feature>
<comment type="similarity">
    <text evidence="2">Belongs to the glutamate--cysteine ligase type 3 family.</text>
</comment>
<name>A0A1W5CZ08_9LECA</name>
<dbReference type="Gene3D" id="1.10.8.960">
    <property type="match status" value="1"/>
</dbReference>
<comment type="pathway">
    <text evidence="1">Sulfur metabolism; glutathione biosynthesis; glutathione from L-cysteine and L-glutamate: step 1/2.</text>
</comment>
<dbReference type="EC" id="6.3.2.2" evidence="3"/>
<protein>
    <recommendedName>
        <fullName evidence="4">Glutamate--cysteine ligase</fullName>
        <ecNumber evidence="3">6.3.2.2</ecNumber>
    </recommendedName>
    <alternativeName>
        <fullName evidence="10">Gamma-ECS</fullName>
    </alternativeName>
    <alternativeName>
        <fullName evidence="9">Gamma-glutamylcysteine synthetase</fullName>
    </alternativeName>
</protein>
<dbReference type="PANTHER" id="PTHR11164">
    <property type="entry name" value="GLUTAMATE CYSTEINE LIGASE"/>
    <property type="match status" value="1"/>
</dbReference>
<dbReference type="InterPro" id="IPR014746">
    <property type="entry name" value="Gln_synth/guanido_kin_cat_dom"/>
</dbReference>
<evidence type="ECO:0000256" key="10">
    <source>
        <dbReference type="ARBA" id="ARBA00032122"/>
    </source>
</evidence>
<dbReference type="GO" id="GO:0005524">
    <property type="term" value="F:ATP binding"/>
    <property type="evidence" value="ECO:0007669"/>
    <property type="project" value="UniProtKB-KW"/>
</dbReference>
<evidence type="ECO:0000256" key="6">
    <source>
        <dbReference type="ARBA" id="ARBA00022684"/>
    </source>
</evidence>
<dbReference type="Pfam" id="PF21093">
    <property type="entry name" value="Nup188_N-subdom_III"/>
    <property type="match status" value="1"/>
</dbReference>
<keyword evidence="7" id="KW-0547">Nucleotide-binding</keyword>
<reference evidence="15" key="1">
    <citation type="submission" date="2017-03" db="EMBL/GenBank/DDBJ databases">
        <authorList>
            <person name="Sharma R."/>
            <person name="Thines M."/>
        </authorList>
    </citation>
    <scope>NUCLEOTIDE SEQUENCE [LARGE SCALE GENOMIC DNA]</scope>
</reference>
<keyword evidence="6" id="KW-0317">Glutathione biosynthesis</keyword>
<dbReference type="UniPathway" id="UPA00142">
    <property type="reaction ID" value="UER00209"/>
</dbReference>
<keyword evidence="15" id="KW-1185">Reference proteome</keyword>
<dbReference type="Gene3D" id="3.30.590.50">
    <property type="match status" value="2"/>
</dbReference>
<dbReference type="Gene3D" id="1.25.10.70">
    <property type="match status" value="1"/>
</dbReference>
<feature type="domain" description="Nuclear pore protein Nup188 C-terminal" evidence="12">
    <location>
        <begin position="1701"/>
        <end position="1797"/>
    </location>
</feature>
<evidence type="ECO:0000256" key="2">
    <source>
        <dbReference type="ARBA" id="ARBA00008100"/>
    </source>
</evidence>
<feature type="domain" description="Nuclear pore protein Nup188 C-terminal" evidence="12">
    <location>
        <begin position="1499"/>
        <end position="1699"/>
    </location>
</feature>
<evidence type="ECO:0000256" key="9">
    <source>
        <dbReference type="ARBA" id="ARBA00030585"/>
    </source>
</evidence>
<dbReference type="GO" id="GO:0004357">
    <property type="term" value="F:glutamate-cysteine ligase activity"/>
    <property type="evidence" value="ECO:0007669"/>
    <property type="project" value="UniProtKB-EC"/>
</dbReference>
<evidence type="ECO:0000256" key="4">
    <source>
        <dbReference type="ARBA" id="ARBA00014618"/>
    </source>
</evidence>
<evidence type="ECO:0000256" key="8">
    <source>
        <dbReference type="ARBA" id="ARBA00022840"/>
    </source>
</evidence>
<evidence type="ECO:0000256" key="5">
    <source>
        <dbReference type="ARBA" id="ARBA00022598"/>
    </source>
</evidence>
<dbReference type="InterPro" id="IPR048883">
    <property type="entry name" value="Nup188_N-subdom_III"/>
</dbReference>
<evidence type="ECO:0000259" key="13">
    <source>
        <dbReference type="Pfam" id="PF21093"/>
    </source>
</evidence>
<feature type="compositionally biased region" description="Polar residues" evidence="11">
    <location>
        <begin position="2288"/>
        <end position="2310"/>
    </location>
</feature>
<evidence type="ECO:0000256" key="7">
    <source>
        <dbReference type="ARBA" id="ARBA00022741"/>
    </source>
</evidence>
<feature type="compositionally biased region" description="Polar residues" evidence="11">
    <location>
        <begin position="491"/>
        <end position="500"/>
    </location>
</feature>
<dbReference type="GO" id="GO:0006750">
    <property type="term" value="P:glutathione biosynthetic process"/>
    <property type="evidence" value="ECO:0007669"/>
    <property type="project" value="UniProtKB-UniPathway"/>
</dbReference>
<sequence length="2442" mass="272196">MAPIADSLYFPPLDRCFSGEHQLMSWKTTYAGLSHLSKGSPDRSLRQHLSDAHTVALLTNPFAPFPPPTPQTKSSLETKTSAVNFTPGQGQYDVKQIREDAIWLSKETSIDEVSALRIVVLEWQTRPAMQLLRGFSDEETSAIQDVVGGTSLQASLLAPKSSFAAGSGTLQERRGHRFNDADPRHLRLLEIYLSECRYILKVSEYLVYHALSVGVPDEEARLENVATGRFAEQSGWLTEIGRSILASWNVTETAKGKEVAKGSGKHFLINAIAALQSRLDSLERGSGWYRDEGLREEVEEAWSTNQILEMVHVMQIIIDLLTGFSPLMRSDVVLAWFRFVGKYGFMDQFELPFESQRGTYPLVFQSLVALVSIAVLNVPHSLVELSQSSNLAVGASNFAGESSYLLNPGAILEINDILMEAAKACLRSASPAVLAWSIILQSLRDHALITKELRELRQSQRAADRYGAVETDTEPSYASHTYVESPRRRSSTGSDTSQPSGLLEEILDRLMDTSLDEDPIAYLAKSAVDGSSVLDVITSLSIDFCTPFGSDHQGGAGLKMRLILLDLLRATSEWLEYIPELVLAMLAVLTGGERYFETMRRTVYTGVSQPAMAFLNDDLLMQNFFQTALSRFPYEPLPFLQLCRALASHEVHDRETPSTILEILSHLGSFTQMLPIGFDGYELVQEEEDVNHIRLSSSLSLFQQPRDPRSGLAILEGNNRLALTNYDQPLDGFQLPRGTKGRVLSEKKPLVVMWQHEYSGLTYIGKLLQSALIGDGLLGYAQSFLVTKDIVTAIVGLLTCLLMSACTTSNPLAARQETARTILEGASDGLDRNQDIVTVVFELFEQELQRPQQLSEDQGSTELLANCLQFMQAVLFFMPGRVWAFLGRSGLIGINDGESKLIAIVSSSEIVTGHYDFLLGCIRLFEALIEDAVAHSIARRSPPGTVTRFASMDLSGKGVSDNAIKRVLLSLVRIMIDVFESTPNWRFALQEERLEINTRICTVFRSVLSYCYDVDDTPDIAQKLTGNLASLAECLLQTFLSSSSSDLPILPLIHVLLEAAATPSSTLSTRALHHRTAQVIAAVELSTTLVRINKFLDQPPTRLEEQLFKAAPLLVKAYVSHESYKLPVIELFEALVRSAATSVTQPPSLLGHLGPGTASNFLEILSILDQPLGNDDLAIGIWRLLAAVVSNRQQWLAIFLLTGDTPRESLKNKEKVTAAISRRAKPILFIAMDSLADFRKLQPERALAMLEFLVLAANFWPWVMTDLQQHPDFLPAISEFIGLRMPHNDYNHIRIASFVADILAMNIHHSQQMADNSPAKLLLPRIGHFIKQATTVPSYNKSLHSNLRRNLESKFPGCTLSGFKHTTVQRPRYGRSYYYDLTMAGKVLGFDIAWAGRTGHGFAEEFARANVDLSTLDSQVHLFHSWKTLATGLSATLASEAAFQKIMISTARHCLQSNAESNLPEAIFERICQSRAELAFTLLQRLVGSKPLDPEVKDLLSTAWNTVRGHSTNLELALTGGNAESYRIHLKILFLVLQTHASGSTQDLATPATSSSLETIQIILEILRVIVAQGFRSLTTNLHDDPSKAFSADFSLLTAMLRSCLRVPGIDRHTSQILSDFADNNVARYASTLFSWSDQLTIDQDPIYGEISILFLLELSCIPALAEHLAVEGILTRLSSANLMNYFRRPKGSGPFDAPTPGYITLSMTSEAQSLGLITAILDTFRAAGASAGVASNDIAELNWDKAQVREDVESWLQRRNMLRESILPSSEKEVTWLRMKAADAGSESETKLEEKVQLLAIWRRAKGKERDALLWGDEIEYLVVAYDDKHRKVKLSLRQADILEALAKDEDLCKEGGCVPDLQIVAKKGDTLPVFHPEFGRFMLEATPGKPWGIGFKDLLDVEPNMKWRRAIAKDHMEPNEYPITLTTFPRLGAKDHSLIPDFPPSGDKLRSQFLPDEIANPHIRFPTLAANIRSRRGRKVEINVPVFKDQRTPVPFKDPTVNYDLHKWPEDDDVRNGAAKDDHIYMDAMAFGMGSCCLQITFQAKNITEGRRLYDQLSPLGPIMLALTAATPIYKGFLADTDVRWNQISRAVDDRTLEELGEKPLKNDRWQIPKSRYASNSTYISQDPRLRKEYMDPGLVVDQDLKQRLMDGGMDALLATHFAHLFIRDPLVIFAEDLEELDLNRTDHFENLQSTNWQHMRFKPPPHDKDTGWRVEFRSMEIQITDFENAAFAIFIVLITRAILSFDLNFYIPIVRTTENMETAHVRNAVLDQKFYFRKNPFPSRPSKSNVTNETSGSTTPAQASRPTTPVGPIEDEYALMTIDEIINGQANGFPGLIPLVESYLNSVNVDVETRCGLARYLDLIQKRASGRLWTGAKWIRDFVRGHADYQQDSVVSQGICYDLVKAVSDITQNEGKNGGVGEEMFHIGRVTRPNGTAHA</sequence>
<proteinExistence type="inferred from homology"/>
<feature type="domain" description="Nucleoporin Nup188 N-terminal subdomain III" evidence="13">
    <location>
        <begin position="751"/>
        <end position="1203"/>
    </location>
</feature>
<accession>A0A1W5CZ08</accession>
<dbReference type="PANTHER" id="PTHR11164:SF0">
    <property type="entry name" value="GLUTAMATE--CYSTEINE LIGASE CATALYTIC SUBUNIT"/>
    <property type="match status" value="1"/>
</dbReference>
<evidence type="ECO:0000256" key="3">
    <source>
        <dbReference type="ARBA" id="ARBA00012220"/>
    </source>
</evidence>
<feature type="region of interest" description="Disordered" evidence="11">
    <location>
        <begin position="2283"/>
        <end position="2313"/>
    </location>
</feature>
<dbReference type="InterPro" id="IPR004308">
    <property type="entry name" value="GCS"/>
</dbReference>
<dbReference type="InterPro" id="IPR041634">
    <property type="entry name" value="Nup188_C"/>
</dbReference>
<keyword evidence="8" id="KW-0067">ATP-binding</keyword>